<dbReference type="EMBL" id="PFEA01000049">
    <property type="protein sequence ID" value="PJE59642.1"/>
    <property type="molecule type" value="Genomic_DNA"/>
</dbReference>
<proteinExistence type="predicted"/>
<evidence type="ECO:0000259" key="3">
    <source>
        <dbReference type="Pfam" id="PF13439"/>
    </source>
</evidence>
<name>A0A2M8KIA0_9BACT</name>
<reference evidence="5" key="1">
    <citation type="submission" date="2017-09" db="EMBL/GenBank/DDBJ databases">
        <title>Depth-based differentiation of microbial function through sediment-hosted aquifers and enrichment of novel symbionts in the deep terrestrial subsurface.</title>
        <authorList>
            <person name="Probst A.J."/>
            <person name="Ladd B."/>
            <person name="Jarett J.K."/>
            <person name="Geller-Mcgrath D.E."/>
            <person name="Sieber C.M.K."/>
            <person name="Emerson J.B."/>
            <person name="Anantharaman K."/>
            <person name="Thomas B.C."/>
            <person name="Malmstrom R."/>
            <person name="Stieglmeier M."/>
            <person name="Klingl A."/>
            <person name="Woyke T."/>
            <person name="Ryan C.M."/>
            <person name="Banfield J.F."/>
        </authorList>
    </citation>
    <scope>NUCLEOTIDE SEQUENCE [LARGE SCALE GENOMIC DNA]</scope>
</reference>
<dbReference type="CDD" id="cd03809">
    <property type="entry name" value="GT4_MtfB-like"/>
    <property type="match status" value="1"/>
</dbReference>
<dbReference type="Pfam" id="PF00534">
    <property type="entry name" value="Glycos_transf_1"/>
    <property type="match status" value="1"/>
</dbReference>
<evidence type="ECO:0000313" key="4">
    <source>
        <dbReference type="EMBL" id="PJE59642.1"/>
    </source>
</evidence>
<dbReference type="Proteomes" id="UP000231086">
    <property type="component" value="Unassembled WGS sequence"/>
</dbReference>
<dbReference type="PANTHER" id="PTHR46401">
    <property type="entry name" value="GLYCOSYLTRANSFERASE WBBK-RELATED"/>
    <property type="match status" value="1"/>
</dbReference>
<evidence type="ECO:0000259" key="2">
    <source>
        <dbReference type="Pfam" id="PF00534"/>
    </source>
</evidence>
<evidence type="ECO:0000256" key="1">
    <source>
        <dbReference type="ARBA" id="ARBA00022679"/>
    </source>
</evidence>
<comment type="caution">
    <text evidence="4">The sequence shown here is derived from an EMBL/GenBank/DDBJ whole genome shotgun (WGS) entry which is preliminary data.</text>
</comment>
<gene>
    <name evidence="4" type="ORF">COU85_02600</name>
</gene>
<dbReference type="Pfam" id="PF13439">
    <property type="entry name" value="Glyco_transf_4"/>
    <property type="match status" value="1"/>
</dbReference>
<dbReference type="InterPro" id="IPR028098">
    <property type="entry name" value="Glyco_trans_4-like_N"/>
</dbReference>
<dbReference type="InterPro" id="IPR001296">
    <property type="entry name" value="Glyco_trans_1"/>
</dbReference>
<dbReference type="PANTHER" id="PTHR46401:SF2">
    <property type="entry name" value="GLYCOSYLTRANSFERASE WBBK-RELATED"/>
    <property type="match status" value="1"/>
</dbReference>
<dbReference type="AlphaFoldDB" id="A0A2M8KIA0"/>
<sequence length="369" mass="42474">MRIGIDGHSLEGQRTGVGRVLFNLLWQWAAEKQIEFFLYFKTEIPDDLPQTKNFHFRLTGQTSDFLFNQLTFPWVAKKDRCDWLFCPAYQIPLFSTKKRAVIIHDIIYRARPDWYNWHSFLEKIIYSYIFKKSARQARVIIVPSEATKKEIMRFYGVPSEKIKKCRWAADDSFQKQAISLAKQELIRRRYQIGGKFILTVGSLFYRRHPRDLIRAFARFARKNNYQLLIVGQDYSGQNIDGLIAAANKKLKCRAIVRQDHCRSDHDLAALYNLAQFFIYLSDYEGFGLPVLEAMRCGLPVITSAKSSLLEIAGRSAFLVKENSTAAILAALRQVAADSKLQTNLAVSGQKWAGEFSWAKASKCILQSLC</sequence>
<feature type="domain" description="Glycosyltransferase subfamily 4-like N-terminal" evidence="3">
    <location>
        <begin position="16"/>
        <end position="162"/>
    </location>
</feature>
<organism evidence="4 5">
    <name type="scientific">Candidatus Portnoybacteria bacterium CG10_big_fil_rev_8_21_14_0_10_44_7</name>
    <dbReference type="NCBI Taxonomy" id="1974816"/>
    <lineage>
        <taxon>Bacteria</taxon>
        <taxon>Candidatus Portnoyibacteriota</taxon>
    </lineage>
</organism>
<keyword evidence="1" id="KW-0808">Transferase</keyword>
<dbReference type="GO" id="GO:0009103">
    <property type="term" value="P:lipopolysaccharide biosynthetic process"/>
    <property type="evidence" value="ECO:0007669"/>
    <property type="project" value="TreeGrafter"/>
</dbReference>
<dbReference type="SUPFAM" id="SSF53756">
    <property type="entry name" value="UDP-Glycosyltransferase/glycogen phosphorylase"/>
    <property type="match status" value="1"/>
</dbReference>
<dbReference type="Gene3D" id="3.40.50.2000">
    <property type="entry name" value="Glycogen Phosphorylase B"/>
    <property type="match status" value="2"/>
</dbReference>
<accession>A0A2M8KIA0</accession>
<feature type="domain" description="Glycosyl transferase family 1" evidence="2">
    <location>
        <begin position="188"/>
        <end position="351"/>
    </location>
</feature>
<dbReference type="GO" id="GO:0016757">
    <property type="term" value="F:glycosyltransferase activity"/>
    <property type="evidence" value="ECO:0007669"/>
    <property type="project" value="InterPro"/>
</dbReference>
<evidence type="ECO:0000313" key="5">
    <source>
        <dbReference type="Proteomes" id="UP000231086"/>
    </source>
</evidence>
<protein>
    <submittedName>
        <fullName evidence="4">Uncharacterized protein</fullName>
    </submittedName>
</protein>